<accession>A0A1T4PXK8</accession>
<evidence type="ECO:0000313" key="2">
    <source>
        <dbReference type="EMBL" id="SJZ96223.1"/>
    </source>
</evidence>
<dbReference type="Proteomes" id="UP000190625">
    <property type="component" value="Unassembled WGS sequence"/>
</dbReference>
<feature type="transmembrane region" description="Helical" evidence="1">
    <location>
        <begin position="50"/>
        <end position="72"/>
    </location>
</feature>
<keyword evidence="1" id="KW-0472">Membrane</keyword>
<feature type="transmembrane region" description="Helical" evidence="1">
    <location>
        <begin position="7"/>
        <end position="30"/>
    </location>
</feature>
<dbReference type="EMBL" id="FUWM01000022">
    <property type="protein sequence ID" value="SJZ96223.1"/>
    <property type="molecule type" value="Genomic_DNA"/>
</dbReference>
<keyword evidence="3" id="KW-1185">Reference proteome</keyword>
<gene>
    <name evidence="2" type="ORF">SAMN02745118_02347</name>
</gene>
<dbReference type="STRING" id="142842.SAMN02745118_02347"/>
<keyword evidence="1" id="KW-0812">Transmembrane</keyword>
<proteinExistence type="predicted"/>
<dbReference type="Pfam" id="PF04367">
    <property type="entry name" value="DUF502"/>
    <property type="match status" value="1"/>
</dbReference>
<evidence type="ECO:0000313" key="3">
    <source>
        <dbReference type="Proteomes" id="UP000190625"/>
    </source>
</evidence>
<keyword evidence="1" id="KW-1133">Transmembrane helix</keyword>
<evidence type="ECO:0000256" key="1">
    <source>
        <dbReference type="SAM" id="Phobius"/>
    </source>
</evidence>
<reference evidence="3" key="1">
    <citation type="submission" date="2017-02" db="EMBL/GenBank/DDBJ databases">
        <authorList>
            <person name="Varghese N."/>
            <person name="Submissions S."/>
        </authorList>
    </citation>
    <scope>NUCLEOTIDE SEQUENCE [LARGE SCALE GENOMIC DNA]</scope>
    <source>
        <strain evidence="3">ATCC BAA-73</strain>
    </source>
</reference>
<sequence length="200" mass="22033">MLKNLRNYLITGIIILLPLIVTIYIVTNIFSAVDGVLRPVVELIIGRSIYGLGFMLTLGVILGVGAIGTNVLGKRLIDYGEKILTKIPLVRNIYLTVQQLINALFLKNKTAFRKVVMIEYPRKGIYQVGFLTSQGMGEIQSNTDEEVINIFIPTTPNPTSGMLILVPKEDVTYLDMTVEEGLKLIISGGTVVPEKGLINQ</sequence>
<dbReference type="AlphaFoldDB" id="A0A1T4PXK8"/>
<protein>
    <submittedName>
        <fullName evidence="2">Uncharacterized membrane protein</fullName>
    </submittedName>
</protein>
<dbReference type="OrthoDB" id="9780267at2"/>
<dbReference type="PANTHER" id="PTHR31876:SF26">
    <property type="entry name" value="PROTEIN LIKE COV 2"/>
    <property type="match status" value="1"/>
</dbReference>
<organism evidence="2 3">
    <name type="scientific">Selenihalanaerobacter shriftii</name>
    <dbReference type="NCBI Taxonomy" id="142842"/>
    <lineage>
        <taxon>Bacteria</taxon>
        <taxon>Bacillati</taxon>
        <taxon>Bacillota</taxon>
        <taxon>Clostridia</taxon>
        <taxon>Halanaerobiales</taxon>
        <taxon>Halobacteroidaceae</taxon>
        <taxon>Selenihalanaerobacter</taxon>
    </lineage>
</organism>
<name>A0A1T4PXK8_9FIRM</name>
<dbReference type="PANTHER" id="PTHR31876">
    <property type="entry name" value="COV-LIKE PROTEIN 1"/>
    <property type="match status" value="1"/>
</dbReference>
<dbReference type="RefSeq" id="WP_078810780.1">
    <property type="nucleotide sequence ID" value="NZ_FUWM01000022.1"/>
</dbReference>
<dbReference type="InterPro" id="IPR007462">
    <property type="entry name" value="COV1-like"/>
</dbReference>